<dbReference type="GO" id="GO:0009055">
    <property type="term" value="F:electron transfer activity"/>
    <property type="evidence" value="ECO:0007669"/>
    <property type="project" value="InterPro"/>
</dbReference>
<dbReference type="AlphaFoldDB" id="A0A840AWM9"/>
<feature type="domain" description="Cytochrome c" evidence="8">
    <location>
        <begin position="27"/>
        <end position="125"/>
    </location>
</feature>
<keyword evidence="4" id="KW-0249">Electron transport</keyword>
<evidence type="ECO:0000256" key="7">
    <source>
        <dbReference type="SAM" id="SignalP"/>
    </source>
</evidence>
<gene>
    <name evidence="9" type="ORF">GGR91_000951</name>
</gene>
<dbReference type="InterPro" id="IPR036909">
    <property type="entry name" value="Cyt_c-like_dom_sf"/>
</dbReference>
<reference evidence="9 10" key="1">
    <citation type="submission" date="2020-08" db="EMBL/GenBank/DDBJ databases">
        <title>Genomic Encyclopedia of Type Strains, Phase IV (KMG-IV): sequencing the most valuable type-strain genomes for metagenomic binning, comparative biology and taxonomic classification.</title>
        <authorList>
            <person name="Goeker M."/>
        </authorList>
    </citation>
    <scope>NUCLEOTIDE SEQUENCE [LARGE SCALE GENOMIC DNA]</scope>
    <source>
        <strain evidence="9 10">DSM 29050</strain>
    </source>
</reference>
<dbReference type="SUPFAM" id="SSF46626">
    <property type="entry name" value="Cytochrome c"/>
    <property type="match status" value="1"/>
</dbReference>
<feature type="signal peptide" evidence="7">
    <location>
        <begin position="1"/>
        <end position="18"/>
    </location>
</feature>
<evidence type="ECO:0000256" key="5">
    <source>
        <dbReference type="ARBA" id="ARBA00023004"/>
    </source>
</evidence>
<evidence type="ECO:0000256" key="2">
    <source>
        <dbReference type="ARBA" id="ARBA00022617"/>
    </source>
</evidence>
<dbReference type="PANTHER" id="PTHR11961">
    <property type="entry name" value="CYTOCHROME C"/>
    <property type="match status" value="1"/>
</dbReference>
<keyword evidence="10" id="KW-1185">Reference proteome</keyword>
<dbReference type="GO" id="GO:0046872">
    <property type="term" value="F:metal ion binding"/>
    <property type="evidence" value="ECO:0007669"/>
    <property type="project" value="UniProtKB-KW"/>
</dbReference>
<dbReference type="InterPro" id="IPR002327">
    <property type="entry name" value="Cyt_c_1A/1B"/>
</dbReference>
<feature type="chain" id="PRO_5032745311" evidence="7">
    <location>
        <begin position="19"/>
        <end position="125"/>
    </location>
</feature>
<dbReference type="Proteomes" id="UP000581447">
    <property type="component" value="Unassembled WGS sequence"/>
</dbReference>
<protein>
    <submittedName>
        <fullName evidence="9">Cytochrome c</fullName>
    </submittedName>
</protein>
<accession>A0A840AWM9</accession>
<organism evidence="9 10">
    <name type="scientific">Sphingorhabdus rigui</name>
    <dbReference type="NCBI Taxonomy" id="1282858"/>
    <lineage>
        <taxon>Bacteria</taxon>
        <taxon>Pseudomonadati</taxon>
        <taxon>Pseudomonadota</taxon>
        <taxon>Alphaproteobacteria</taxon>
        <taxon>Sphingomonadales</taxon>
        <taxon>Sphingomonadaceae</taxon>
        <taxon>Sphingorhabdus</taxon>
    </lineage>
</organism>
<comment type="caution">
    <text evidence="9">The sequence shown here is derived from an EMBL/GenBank/DDBJ whole genome shotgun (WGS) entry which is preliminary data.</text>
</comment>
<keyword evidence="2 6" id="KW-0349">Heme</keyword>
<dbReference type="Pfam" id="PF00034">
    <property type="entry name" value="Cytochrom_C"/>
    <property type="match status" value="1"/>
</dbReference>
<keyword evidence="7" id="KW-0732">Signal</keyword>
<dbReference type="PROSITE" id="PS51007">
    <property type="entry name" value="CYTC"/>
    <property type="match status" value="1"/>
</dbReference>
<evidence type="ECO:0000256" key="4">
    <source>
        <dbReference type="ARBA" id="ARBA00022982"/>
    </source>
</evidence>
<dbReference type="PRINTS" id="PR00604">
    <property type="entry name" value="CYTCHRMECIAB"/>
</dbReference>
<name>A0A840AWM9_9SPHN</name>
<keyword evidence="5 6" id="KW-0408">Iron</keyword>
<dbReference type="InterPro" id="IPR009056">
    <property type="entry name" value="Cyt_c-like_dom"/>
</dbReference>
<dbReference type="EMBL" id="JACIEA010000001">
    <property type="protein sequence ID" value="MBB3942729.1"/>
    <property type="molecule type" value="Genomic_DNA"/>
</dbReference>
<proteinExistence type="predicted"/>
<keyword evidence="1" id="KW-0813">Transport</keyword>
<evidence type="ECO:0000313" key="10">
    <source>
        <dbReference type="Proteomes" id="UP000581447"/>
    </source>
</evidence>
<evidence type="ECO:0000256" key="1">
    <source>
        <dbReference type="ARBA" id="ARBA00022448"/>
    </source>
</evidence>
<sequence length="125" mass="13426">MRYFPLSVALATFPLFLAATPLFSPATAQQARPPAFAVCAGCHSTQVGKTAFGPSLHGVSGRRAGTLAGYAYSPALKASGLTWNAKTLDRWLTDPRKTVPGTKMPFNGIQERKAREQVVTYLLTL</sequence>
<dbReference type="Gene3D" id="1.10.760.10">
    <property type="entry name" value="Cytochrome c-like domain"/>
    <property type="match status" value="1"/>
</dbReference>
<evidence type="ECO:0000256" key="6">
    <source>
        <dbReference type="PROSITE-ProRule" id="PRU00433"/>
    </source>
</evidence>
<dbReference type="GO" id="GO:0020037">
    <property type="term" value="F:heme binding"/>
    <property type="evidence" value="ECO:0007669"/>
    <property type="project" value="InterPro"/>
</dbReference>
<evidence type="ECO:0000256" key="3">
    <source>
        <dbReference type="ARBA" id="ARBA00022723"/>
    </source>
</evidence>
<evidence type="ECO:0000259" key="8">
    <source>
        <dbReference type="PROSITE" id="PS51007"/>
    </source>
</evidence>
<keyword evidence="3 6" id="KW-0479">Metal-binding</keyword>
<evidence type="ECO:0000313" key="9">
    <source>
        <dbReference type="EMBL" id="MBB3942729.1"/>
    </source>
</evidence>